<keyword evidence="1" id="KW-0249">Electron transport</keyword>
<keyword evidence="4" id="KW-1185">Reference proteome</keyword>
<dbReference type="AlphaFoldDB" id="A0A9X4SD12"/>
<evidence type="ECO:0000313" key="4">
    <source>
        <dbReference type="Proteomes" id="UP001152876"/>
    </source>
</evidence>
<accession>A0A9X4SD12</accession>
<evidence type="ECO:0000256" key="1">
    <source>
        <dbReference type="ARBA" id="ARBA00022982"/>
    </source>
</evidence>
<organism evidence="3 4">
    <name type="scientific">Hydrogenophaga taeniospiralis CCUG 15921</name>
    <dbReference type="NCBI Taxonomy" id="1281780"/>
    <lineage>
        <taxon>Bacteria</taxon>
        <taxon>Pseudomonadati</taxon>
        <taxon>Pseudomonadota</taxon>
        <taxon>Betaproteobacteria</taxon>
        <taxon>Burkholderiales</taxon>
        <taxon>Comamonadaceae</taxon>
        <taxon>Hydrogenophaga</taxon>
    </lineage>
</organism>
<dbReference type="InterPro" id="IPR014730">
    <property type="entry name" value="ETF_a/b_N"/>
</dbReference>
<protein>
    <submittedName>
        <fullName evidence="3">Electron transfer flavoprotein subunit beta</fullName>
    </submittedName>
</protein>
<dbReference type="SUPFAM" id="SSF52402">
    <property type="entry name" value="Adenine nucleotide alpha hydrolases-like"/>
    <property type="match status" value="1"/>
</dbReference>
<feature type="domain" description="Electron transfer flavoprotein alpha/beta-subunit N-terminal" evidence="2">
    <location>
        <begin position="41"/>
        <end position="181"/>
    </location>
</feature>
<dbReference type="Proteomes" id="UP001152876">
    <property type="component" value="Unassembled WGS sequence"/>
</dbReference>
<gene>
    <name evidence="3" type="ORF">H010_18942</name>
</gene>
<dbReference type="Pfam" id="PF01012">
    <property type="entry name" value="ETF"/>
    <property type="match status" value="1"/>
</dbReference>
<dbReference type="EMBL" id="AOGK01000019">
    <property type="protein sequence ID" value="MDG5977343.1"/>
    <property type="molecule type" value="Genomic_DNA"/>
</dbReference>
<sequence>MSTAPDRSHSSPQGDGTPVNKITVLVAAREHPVSGRPVRSRADAIAASLALGLSDQARLLSVGTLPDSVARDYLALGAARVEVLECAAPTDLTTALKSELRSVAWVLTGTRQAPEHGEGFLPFALGAALDRPVITDVLSVQPEGGVWIVTQALPRGARRKLRVHPPAVLAVSAAAPQPLRHSLASALAGHITRQPLSAANTTAFAEGPLVPGPKRRKVLEARSQKSGHARMLGAIESTSTGGTVLQTGDTRSKAQAVLDYLRTHSLVHF</sequence>
<comment type="caution">
    <text evidence="3">The sequence shown here is derived from an EMBL/GenBank/DDBJ whole genome shotgun (WGS) entry which is preliminary data.</text>
</comment>
<proteinExistence type="predicted"/>
<dbReference type="InterPro" id="IPR014729">
    <property type="entry name" value="Rossmann-like_a/b/a_fold"/>
</dbReference>
<name>A0A9X4SD12_9BURK</name>
<evidence type="ECO:0000259" key="2">
    <source>
        <dbReference type="Pfam" id="PF01012"/>
    </source>
</evidence>
<dbReference type="RefSeq" id="WP_068167968.1">
    <property type="nucleotide sequence ID" value="NZ_AOGK01000019.1"/>
</dbReference>
<dbReference type="Gene3D" id="3.40.50.620">
    <property type="entry name" value="HUPs"/>
    <property type="match status" value="1"/>
</dbReference>
<dbReference type="OrthoDB" id="5598152at2"/>
<evidence type="ECO:0000313" key="3">
    <source>
        <dbReference type="EMBL" id="MDG5977343.1"/>
    </source>
</evidence>
<keyword evidence="1" id="KW-0813">Transport</keyword>
<reference evidence="3" key="1">
    <citation type="submission" date="2013-01" db="EMBL/GenBank/DDBJ databases">
        <title>Genome draft of Hydrogenophaga taeniospiralis 2K1.</title>
        <authorList>
            <person name="Gomila M."/>
            <person name="Lalucat J."/>
        </authorList>
    </citation>
    <scope>NUCLEOTIDE SEQUENCE</scope>
    <source>
        <strain evidence="3">CCUG 15921</strain>
    </source>
</reference>